<dbReference type="Proteomes" id="UP001597297">
    <property type="component" value="Unassembled WGS sequence"/>
</dbReference>
<protein>
    <submittedName>
        <fullName evidence="2">TetR family transcriptional regulator C-terminal domain-containing protein</fullName>
    </submittedName>
</protein>
<organism evidence="2 3">
    <name type="scientific">Rubritalea spongiae</name>
    <dbReference type="NCBI Taxonomy" id="430797"/>
    <lineage>
        <taxon>Bacteria</taxon>
        <taxon>Pseudomonadati</taxon>
        <taxon>Verrucomicrobiota</taxon>
        <taxon>Verrucomicrobiia</taxon>
        <taxon>Verrucomicrobiales</taxon>
        <taxon>Rubritaleaceae</taxon>
        <taxon>Rubritalea</taxon>
    </lineage>
</organism>
<dbReference type="RefSeq" id="WP_377094255.1">
    <property type="nucleotide sequence ID" value="NZ_JBHSJM010000001.1"/>
</dbReference>
<comment type="caution">
    <text evidence="2">The sequence shown here is derived from an EMBL/GenBank/DDBJ whole genome shotgun (WGS) entry which is preliminary data.</text>
</comment>
<feature type="domain" description="Tetracyclin repressor-like C-terminal" evidence="1">
    <location>
        <begin position="94"/>
        <end position="218"/>
    </location>
</feature>
<dbReference type="SUPFAM" id="SSF48498">
    <property type="entry name" value="Tetracyclin repressor-like, C-terminal domain"/>
    <property type="match status" value="1"/>
</dbReference>
<proteinExistence type="predicted"/>
<dbReference type="Pfam" id="PF17931">
    <property type="entry name" value="TetR_C_23"/>
    <property type="match status" value="1"/>
</dbReference>
<sequence length="224" mass="26130">MAAKKSAKKKQAIRKKPTADEIEEYYWDHTLTEGQRPKSVYAFCKQFDLSEGDFHTHFSSFESLEARYWQSTVTDTISVLEADDDYAEYPTHQKLLAFYYTFFSHIQNHRSRITQCFPCLQQMTPSALKAMRSSFTTWADSLIQEGIANGEIADRKKLNDLYAKGLFEQLRFLIDYYRKDNSENFQDTDALIEKSVRFFADSARSGVLDSALDLARFMLRRIQL</sequence>
<dbReference type="EMBL" id="JBHUJC010000012">
    <property type="protein sequence ID" value="MFD2275723.1"/>
    <property type="molecule type" value="Genomic_DNA"/>
</dbReference>
<accession>A0ABW5DZR7</accession>
<keyword evidence="3" id="KW-1185">Reference proteome</keyword>
<dbReference type="Gene3D" id="1.10.357.10">
    <property type="entry name" value="Tetracycline Repressor, domain 2"/>
    <property type="match status" value="1"/>
</dbReference>
<gene>
    <name evidence="2" type="ORF">ACFSQZ_04505</name>
</gene>
<evidence type="ECO:0000259" key="1">
    <source>
        <dbReference type="Pfam" id="PF17931"/>
    </source>
</evidence>
<name>A0ABW5DZR7_9BACT</name>
<dbReference type="InterPro" id="IPR036271">
    <property type="entry name" value="Tet_transcr_reg_TetR-rel_C_sf"/>
</dbReference>
<dbReference type="InterPro" id="IPR041673">
    <property type="entry name" value="TetR_C_23"/>
</dbReference>
<evidence type="ECO:0000313" key="2">
    <source>
        <dbReference type="EMBL" id="MFD2275723.1"/>
    </source>
</evidence>
<evidence type="ECO:0000313" key="3">
    <source>
        <dbReference type="Proteomes" id="UP001597297"/>
    </source>
</evidence>
<reference evidence="3" key="1">
    <citation type="journal article" date="2019" name="Int. J. Syst. Evol. Microbiol.">
        <title>The Global Catalogue of Microorganisms (GCM) 10K type strain sequencing project: providing services to taxonomists for standard genome sequencing and annotation.</title>
        <authorList>
            <consortium name="The Broad Institute Genomics Platform"/>
            <consortium name="The Broad Institute Genome Sequencing Center for Infectious Disease"/>
            <person name="Wu L."/>
            <person name="Ma J."/>
        </authorList>
    </citation>
    <scope>NUCLEOTIDE SEQUENCE [LARGE SCALE GENOMIC DNA]</scope>
    <source>
        <strain evidence="3">JCM 16545</strain>
    </source>
</reference>